<dbReference type="RefSeq" id="WP_011796822.1">
    <property type="nucleotide sequence ID" value="NZ_CP023687.1"/>
</dbReference>
<keyword evidence="2" id="KW-1185">Reference proteome</keyword>
<protein>
    <submittedName>
        <fullName evidence="1">Uncharacterized protein</fullName>
    </submittedName>
</protein>
<accession>A0ABY9ASU8</accession>
<proteinExistence type="predicted"/>
<evidence type="ECO:0000313" key="1">
    <source>
        <dbReference type="EMBL" id="WIY50005.1"/>
    </source>
</evidence>
<evidence type="ECO:0000313" key="2">
    <source>
        <dbReference type="Proteomes" id="UP001242732"/>
    </source>
</evidence>
<name>A0ABY9ASU8_PARCI</name>
<gene>
    <name evidence="1" type="ORF">QRO08_05370</name>
</gene>
<organism evidence="1 2">
    <name type="scientific">Paracidovorax citrulli</name>
    <name type="common">Acidovorax citrulli</name>
    <dbReference type="NCBI Taxonomy" id="80869"/>
    <lineage>
        <taxon>Bacteria</taxon>
        <taxon>Pseudomonadati</taxon>
        <taxon>Pseudomonadota</taxon>
        <taxon>Betaproteobacteria</taxon>
        <taxon>Burkholderiales</taxon>
        <taxon>Comamonadaceae</taxon>
        <taxon>Paracidovorax</taxon>
    </lineage>
</organism>
<dbReference type="EMBL" id="CP127363">
    <property type="protein sequence ID" value="WIY50005.1"/>
    <property type="molecule type" value="Genomic_DNA"/>
</dbReference>
<sequence>MPSRDQLIAELLEETVRARRRRLHITGTMDFRLLALQTVDRKIDRNVRALSVFGQATLDAIEKEISSCVHGPVLDALVHIAAACCMEMHVHPQADDLAARWFSRYGEHHRTAFRDAWWFHPQSRQGDAARIARTAALLASNSEAMQALGVELAGRCGIASSVPRITALAAELPDGHLLRACELALCRLNHPPADLPARIHRRGTGDTDALLHALRLVAASGRLELIQTSGYLQCTRMQHPALQRLAWCLATLSDPVQAHRLALEDASLDDGMRWRVLALAGFPEGLVHLGRSVLQQTSGATPAQLDALWTFLGEVPAEIRDKAAPPEIREQALRLAVLQALRNAHVGVTNQAKQAEWTPEAMLAATDPGQSRRLRFGSAIRRREDGGAALAPAALQLATLMRQALYIEQSVQSGRSVGAGLSAYAPSRHQVQVIGLSAWLAEVQSSEPAA</sequence>
<dbReference type="Proteomes" id="UP001242732">
    <property type="component" value="Chromosome"/>
</dbReference>
<reference evidence="1 2" key="1">
    <citation type="submission" date="2023-06" db="EMBL/GenBank/DDBJ databases">
        <authorList>
            <person name="Ham H."/>
            <person name="Park D.S."/>
        </authorList>
    </citation>
    <scope>NUCLEOTIDE SEQUENCE [LARGE SCALE GENOMIC DNA]</scope>
    <source>
        <strain evidence="1 2">KACC 17005</strain>
    </source>
</reference>